<dbReference type="EMBL" id="SMCO01000017">
    <property type="protein sequence ID" value="TCV82981.1"/>
    <property type="molecule type" value="Genomic_DNA"/>
</dbReference>
<evidence type="ECO:0000313" key="6">
    <source>
        <dbReference type="EMBL" id="TCV82981.1"/>
    </source>
</evidence>
<evidence type="ECO:0000313" key="7">
    <source>
        <dbReference type="Proteomes" id="UP000295367"/>
    </source>
</evidence>
<dbReference type="CDD" id="cd01949">
    <property type="entry name" value="GGDEF"/>
    <property type="match status" value="1"/>
</dbReference>
<reference evidence="6 7" key="1">
    <citation type="submission" date="2019-03" db="EMBL/GenBank/DDBJ databases">
        <title>Genomic Encyclopedia of Type Strains, Phase IV (KMG-IV): sequencing the most valuable type-strain genomes for metagenomic binning, comparative biology and taxonomic classification.</title>
        <authorList>
            <person name="Goeker M."/>
        </authorList>
    </citation>
    <scope>NUCLEOTIDE SEQUENCE [LARGE SCALE GENOMIC DNA]</scope>
    <source>
        <strain evidence="6 7">DSM 100309</strain>
    </source>
</reference>
<dbReference type="SMART" id="SM00267">
    <property type="entry name" value="GGDEF"/>
    <property type="match status" value="1"/>
</dbReference>
<proteinExistence type="predicted"/>
<dbReference type="SUPFAM" id="SSF55073">
    <property type="entry name" value="Nucleotide cyclase"/>
    <property type="match status" value="1"/>
</dbReference>
<dbReference type="Gene3D" id="3.30.70.270">
    <property type="match status" value="1"/>
</dbReference>
<evidence type="ECO:0000256" key="3">
    <source>
        <dbReference type="SAM" id="Phobius"/>
    </source>
</evidence>
<dbReference type="RefSeq" id="WP_124944863.1">
    <property type="nucleotide sequence ID" value="NZ_BHVT01000003.1"/>
</dbReference>
<evidence type="ECO:0000256" key="1">
    <source>
        <dbReference type="ARBA" id="ARBA00012528"/>
    </source>
</evidence>
<keyword evidence="3" id="KW-0812">Transmembrane</keyword>
<feature type="domain" description="HAMP" evidence="4">
    <location>
        <begin position="170"/>
        <end position="225"/>
    </location>
</feature>
<comment type="caution">
    <text evidence="6">The sequence shown here is derived from an EMBL/GenBank/DDBJ whole genome shotgun (WGS) entry which is preliminary data.</text>
</comment>
<dbReference type="Proteomes" id="UP000295367">
    <property type="component" value="Unassembled WGS sequence"/>
</dbReference>
<dbReference type="GO" id="GO:0052621">
    <property type="term" value="F:diguanylate cyclase activity"/>
    <property type="evidence" value="ECO:0007669"/>
    <property type="project" value="UniProtKB-EC"/>
</dbReference>
<evidence type="ECO:0000259" key="5">
    <source>
        <dbReference type="PROSITE" id="PS50887"/>
    </source>
</evidence>
<keyword evidence="3" id="KW-0472">Membrane</keyword>
<dbReference type="PANTHER" id="PTHR45138">
    <property type="entry name" value="REGULATORY COMPONENTS OF SENSORY TRANSDUCTION SYSTEM"/>
    <property type="match status" value="1"/>
</dbReference>
<keyword evidence="7" id="KW-1185">Reference proteome</keyword>
<organism evidence="6 7">
    <name type="scientific">Sulfurirhabdus autotrophica</name>
    <dbReference type="NCBI Taxonomy" id="1706046"/>
    <lineage>
        <taxon>Bacteria</taxon>
        <taxon>Pseudomonadati</taxon>
        <taxon>Pseudomonadota</taxon>
        <taxon>Betaproteobacteria</taxon>
        <taxon>Nitrosomonadales</taxon>
        <taxon>Sulfuricellaceae</taxon>
        <taxon>Sulfurirhabdus</taxon>
    </lineage>
</organism>
<dbReference type="InterPro" id="IPR043128">
    <property type="entry name" value="Rev_trsase/Diguanyl_cyclase"/>
</dbReference>
<evidence type="ECO:0000259" key="4">
    <source>
        <dbReference type="PROSITE" id="PS50885"/>
    </source>
</evidence>
<feature type="transmembrane region" description="Helical" evidence="3">
    <location>
        <begin position="154"/>
        <end position="173"/>
    </location>
</feature>
<dbReference type="PANTHER" id="PTHR45138:SF9">
    <property type="entry name" value="DIGUANYLATE CYCLASE DGCM-RELATED"/>
    <property type="match status" value="1"/>
</dbReference>
<name>A0A4R3XVZ2_9PROT</name>
<dbReference type="EC" id="2.7.7.65" evidence="1"/>
<dbReference type="NCBIfam" id="TIGR00254">
    <property type="entry name" value="GGDEF"/>
    <property type="match status" value="1"/>
</dbReference>
<dbReference type="InterPro" id="IPR000160">
    <property type="entry name" value="GGDEF_dom"/>
</dbReference>
<dbReference type="Pfam" id="PF00990">
    <property type="entry name" value="GGDEF"/>
    <property type="match status" value="1"/>
</dbReference>
<accession>A0A4R3XVZ2</accession>
<feature type="domain" description="GGDEF" evidence="5">
    <location>
        <begin position="293"/>
        <end position="426"/>
    </location>
</feature>
<dbReference type="InterPro" id="IPR050469">
    <property type="entry name" value="Diguanylate_Cyclase"/>
</dbReference>
<dbReference type="InterPro" id="IPR029787">
    <property type="entry name" value="Nucleotide_cyclase"/>
</dbReference>
<gene>
    <name evidence="6" type="ORF">EDC63_11716</name>
</gene>
<evidence type="ECO:0000256" key="2">
    <source>
        <dbReference type="ARBA" id="ARBA00034247"/>
    </source>
</evidence>
<comment type="catalytic activity">
    <reaction evidence="2">
        <text>2 GTP = 3',3'-c-di-GMP + 2 diphosphate</text>
        <dbReference type="Rhea" id="RHEA:24898"/>
        <dbReference type="ChEBI" id="CHEBI:33019"/>
        <dbReference type="ChEBI" id="CHEBI:37565"/>
        <dbReference type="ChEBI" id="CHEBI:58805"/>
        <dbReference type="EC" id="2.7.7.65"/>
    </reaction>
</comment>
<dbReference type="GO" id="GO:0007165">
    <property type="term" value="P:signal transduction"/>
    <property type="evidence" value="ECO:0007669"/>
    <property type="project" value="InterPro"/>
</dbReference>
<dbReference type="AlphaFoldDB" id="A0A4R3XVZ2"/>
<feature type="transmembrane region" description="Helical" evidence="3">
    <location>
        <begin position="12"/>
        <end position="31"/>
    </location>
</feature>
<dbReference type="OrthoDB" id="9813903at2"/>
<keyword evidence="3" id="KW-1133">Transmembrane helix</keyword>
<dbReference type="PROSITE" id="PS50885">
    <property type="entry name" value="HAMP"/>
    <property type="match status" value="1"/>
</dbReference>
<sequence>MSKNFSFGLRGKLVVIVVTGIVIGFTIIGVFRLNQAKQKIILEMNRSGNERVTLIAEAFSNLIIGYDYSNMESLSERIAKQDDVLQIDVRNKAGKIMVSRISDDYTPSSSKDLLFKSVIQFGGEPAGSVELKISLKRLETTIHETYTNIILEQVFFAIFLSILIFVVTSRVIVKPIGHFRDLMNTILNNPSESSHQKLVIKNKDEIGDLALIFNSMNNQVHEYQQRLKDKYNLADSALVATNEQLKIRTADLEKALRLVEQLAITDSLTNLPNRRHFDDYLATTFSRAVRFKEPLCMILLDIDHFKQINDTHGHAAGDYVLKELGKLFKSRIRETDVCARLGGDEFAILLYRAKIDDAMNWSQLLLRIIREHAFTEAGITLTVTLSIGIAQITADNHSIEALYNATDNALYEAKRRGRNQAVIYPFE</sequence>
<dbReference type="PROSITE" id="PS50887">
    <property type="entry name" value="GGDEF"/>
    <property type="match status" value="1"/>
</dbReference>
<dbReference type="SUPFAM" id="SSF158472">
    <property type="entry name" value="HAMP domain-like"/>
    <property type="match status" value="1"/>
</dbReference>
<dbReference type="InterPro" id="IPR003660">
    <property type="entry name" value="HAMP_dom"/>
</dbReference>
<protein>
    <recommendedName>
        <fullName evidence="1">diguanylate cyclase</fullName>
        <ecNumber evidence="1">2.7.7.65</ecNumber>
    </recommendedName>
</protein>
<dbReference type="GO" id="GO:0016020">
    <property type="term" value="C:membrane"/>
    <property type="evidence" value="ECO:0007669"/>
    <property type="project" value="InterPro"/>
</dbReference>
<dbReference type="Gene3D" id="6.10.340.10">
    <property type="match status" value="1"/>
</dbReference>
<dbReference type="FunFam" id="3.30.70.270:FF:000001">
    <property type="entry name" value="Diguanylate cyclase domain protein"/>
    <property type="match status" value="1"/>
</dbReference>